<sequence>MMDLDRGPNSRYINVRFGKLNDASLGTTLEAKLETARKQLTPAWDIEISLIIELEDPKRAAKCAVAETFFKDRDQSVIEMGNDAVHGGRVLADDLLYKSCKHRPSVDSYKVHLFDHPVVEKLQDESFGQFLNWRGRLAGLHNSPFDWKDFEKKHRQTAVALVSSGDISTAEDLVYHIGSGDEHQMHQAMELNYKKDLDAYRVPQSSEHWLGQGSEKSFWNASSIAFDGGLVTFIIYQPVSHSCRD</sequence>
<keyword evidence="2" id="KW-1185">Reference proteome</keyword>
<dbReference type="EMBL" id="MU253860">
    <property type="protein sequence ID" value="KAG9245199.1"/>
    <property type="molecule type" value="Genomic_DNA"/>
</dbReference>
<organism evidence="1 2">
    <name type="scientific">Calycina marina</name>
    <dbReference type="NCBI Taxonomy" id="1763456"/>
    <lineage>
        <taxon>Eukaryota</taxon>
        <taxon>Fungi</taxon>
        <taxon>Dikarya</taxon>
        <taxon>Ascomycota</taxon>
        <taxon>Pezizomycotina</taxon>
        <taxon>Leotiomycetes</taxon>
        <taxon>Helotiales</taxon>
        <taxon>Pezizellaceae</taxon>
        <taxon>Calycina</taxon>
    </lineage>
</organism>
<dbReference type="Proteomes" id="UP000887226">
    <property type="component" value="Unassembled WGS sequence"/>
</dbReference>
<evidence type="ECO:0000313" key="1">
    <source>
        <dbReference type="EMBL" id="KAG9245199.1"/>
    </source>
</evidence>
<comment type="caution">
    <text evidence="1">The sequence shown here is derived from an EMBL/GenBank/DDBJ whole genome shotgun (WGS) entry which is preliminary data.</text>
</comment>
<proteinExistence type="predicted"/>
<dbReference type="AlphaFoldDB" id="A0A9P7Z4G0"/>
<gene>
    <name evidence="1" type="ORF">BJ878DRAFT_479460</name>
</gene>
<accession>A0A9P7Z4G0</accession>
<reference evidence="1" key="1">
    <citation type="journal article" date="2021" name="IMA Fungus">
        <title>Genomic characterization of three marine fungi, including Emericellopsis atlantica sp. nov. with signatures of a generalist lifestyle and marine biomass degradation.</title>
        <authorList>
            <person name="Hagestad O.C."/>
            <person name="Hou L."/>
            <person name="Andersen J.H."/>
            <person name="Hansen E.H."/>
            <person name="Altermark B."/>
            <person name="Li C."/>
            <person name="Kuhnert E."/>
            <person name="Cox R.J."/>
            <person name="Crous P.W."/>
            <person name="Spatafora J.W."/>
            <person name="Lail K."/>
            <person name="Amirebrahimi M."/>
            <person name="Lipzen A."/>
            <person name="Pangilinan J."/>
            <person name="Andreopoulos W."/>
            <person name="Hayes R.D."/>
            <person name="Ng V."/>
            <person name="Grigoriev I.V."/>
            <person name="Jackson S.A."/>
            <person name="Sutton T.D.S."/>
            <person name="Dobson A.D.W."/>
            <person name="Rama T."/>
        </authorList>
    </citation>
    <scope>NUCLEOTIDE SEQUENCE</scope>
    <source>
        <strain evidence="1">TRa3180A</strain>
    </source>
</reference>
<name>A0A9P7Z4G0_9HELO</name>
<evidence type="ECO:0000313" key="2">
    <source>
        <dbReference type="Proteomes" id="UP000887226"/>
    </source>
</evidence>
<protein>
    <submittedName>
        <fullName evidence="1">Uncharacterized protein</fullName>
    </submittedName>
</protein>